<sequence length="116" mass="13095">MNERIGLTLGGVRRALTPLRNALGIVNPDVLDQIRRELRAQVVSQGRKFSKLESLYLPFTPFPPGVWLYDCGNCEFYKQRTCEIVEGNILPSGWCGFWVSLVGDKPLSWVKEAVGR</sequence>
<accession>A0A0F9E585</accession>
<dbReference type="GO" id="GO:0019646">
    <property type="term" value="P:aerobic electron transport chain"/>
    <property type="evidence" value="ECO:0007669"/>
    <property type="project" value="InterPro"/>
</dbReference>
<comment type="caution">
    <text evidence="1">The sequence shown here is derived from an EMBL/GenBank/DDBJ whole genome shotgun (WGS) entry which is preliminary data.</text>
</comment>
<dbReference type="EMBL" id="LAZR01026302">
    <property type="protein sequence ID" value="KKL69163.1"/>
    <property type="molecule type" value="Genomic_DNA"/>
</dbReference>
<evidence type="ECO:0000313" key="1">
    <source>
        <dbReference type="EMBL" id="KKL69163.1"/>
    </source>
</evidence>
<dbReference type="SUPFAM" id="SSF57652">
    <property type="entry name" value="HIPIP (high potential iron protein)"/>
    <property type="match status" value="1"/>
</dbReference>
<dbReference type="Gene3D" id="4.10.490.10">
    <property type="entry name" value="High potential iron-sulphur protein"/>
    <property type="match status" value="1"/>
</dbReference>
<protein>
    <submittedName>
        <fullName evidence="1">Uncharacterized protein</fullName>
    </submittedName>
</protein>
<name>A0A0F9E585_9ZZZZ</name>
<dbReference type="InterPro" id="IPR036369">
    <property type="entry name" value="HIPIP_sf"/>
</dbReference>
<dbReference type="AlphaFoldDB" id="A0A0F9E585"/>
<dbReference type="GO" id="GO:0009055">
    <property type="term" value="F:electron transfer activity"/>
    <property type="evidence" value="ECO:0007669"/>
    <property type="project" value="InterPro"/>
</dbReference>
<gene>
    <name evidence="1" type="ORF">LCGC14_2117710</name>
</gene>
<organism evidence="1">
    <name type="scientific">marine sediment metagenome</name>
    <dbReference type="NCBI Taxonomy" id="412755"/>
    <lineage>
        <taxon>unclassified sequences</taxon>
        <taxon>metagenomes</taxon>
        <taxon>ecological metagenomes</taxon>
    </lineage>
</organism>
<proteinExistence type="predicted"/>
<reference evidence="1" key="1">
    <citation type="journal article" date="2015" name="Nature">
        <title>Complex archaea that bridge the gap between prokaryotes and eukaryotes.</title>
        <authorList>
            <person name="Spang A."/>
            <person name="Saw J.H."/>
            <person name="Jorgensen S.L."/>
            <person name="Zaremba-Niedzwiedzka K."/>
            <person name="Martijn J."/>
            <person name="Lind A.E."/>
            <person name="van Eijk R."/>
            <person name="Schleper C."/>
            <person name="Guy L."/>
            <person name="Ettema T.J."/>
        </authorList>
    </citation>
    <scope>NUCLEOTIDE SEQUENCE</scope>
</reference>